<dbReference type="RefSeq" id="WP_080811437.1">
    <property type="nucleotide sequence ID" value="NZ_CP021983.2"/>
</dbReference>
<evidence type="ECO:0000313" key="3">
    <source>
        <dbReference type="Proteomes" id="UP000191901"/>
    </source>
</evidence>
<dbReference type="AlphaFoldDB" id="A0A1Z3HT60"/>
<protein>
    <recommendedName>
        <fullName evidence="1">DUF2281 domain-containing protein</fullName>
    </recommendedName>
</protein>
<organism evidence="2 3">
    <name type="scientific">Halomicronema hongdechloris C2206</name>
    <dbReference type="NCBI Taxonomy" id="1641165"/>
    <lineage>
        <taxon>Bacteria</taxon>
        <taxon>Bacillati</taxon>
        <taxon>Cyanobacteriota</taxon>
        <taxon>Cyanophyceae</taxon>
        <taxon>Nodosilineales</taxon>
        <taxon>Nodosilineaceae</taxon>
        <taxon>Halomicronema</taxon>
    </lineage>
</organism>
<evidence type="ECO:0000313" key="2">
    <source>
        <dbReference type="EMBL" id="ASC73484.1"/>
    </source>
</evidence>
<dbReference type="EMBL" id="CP021983">
    <property type="protein sequence ID" value="ASC73484.1"/>
    <property type="molecule type" value="Genomic_DNA"/>
</dbReference>
<sequence>MHPILHEIQNLPPQAQQQAIAYLTNLLQQYQHRPQRYLQQDWAGAMSAYREQYTSLSLQQETVDDWSRDVSD</sequence>
<dbReference type="InterPro" id="IPR018739">
    <property type="entry name" value="DUF2281"/>
</dbReference>
<proteinExistence type="predicted"/>
<feature type="domain" description="DUF2281" evidence="1">
    <location>
        <begin position="4"/>
        <end position="61"/>
    </location>
</feature>
<dbReference type="OrthoDB" id="9813378at2"/>
<dbReference type="Pfam" id="PF10047">
    <property type="entry name" value="DUF2281"/>
    <property type="match status" value="1"/>
</dbReference>
<evidence type="ECO:0000259" key="1">
    <source>
        <dbReference type="Pfam" id="PF10047"/>
    </source>
</evidence>
<name>A0A1Z3HT60_9CYAN</name>
<reference evidence="2 3" key="1">
    <citation type="journal article" date="2016" name="Biochim. Biophys. Acta">
        <title>Characterization of red-shifted phycobilisomes isolated from the chlorophyll f-containing cyanobacterium Halomicronema hongdechloris.</title>
        <authorList>
            <person name="Li Y."/>
            <person name="Lin Y."/>
            <person name="Garvey C.J."/>
            <person name="Birch D."/>
            <person name="Corkery R.W."/>
            <person name="Loughlin P.C."/>
            <person name="Scheer H."/>
            <person name="Willows R.D."/>
            <person name="Chen M."/>
        </authorList>
    </citation>
    <scope>NUCLEOTIDE SEQUENCE [LARGE SCALE GENOMIC DNA]</scope>
    <source>
        <strain evidence="2 3">C2206</strain>
    </source>
</reference>
<dbReference type="KEGG" id="hhg:XM38_044510"/>
<gene>
    <name evidence="2" type="ORF">XM38_044510</name>
</gene>
<accession>A0A1Z3HT60</accession>
<dbReference type="Proteomes" id="UP000191901">
    <property type="component" value="Chromosome"/>
</dbReference>
<keyword evidence="3" id="KW-1185">Reference proteome</keyword>